<protein>
    <submittedName>
        <fullName evidence="2">Uncharacterized protein</fullName>
    </submittedName>
</protein>
<proteinExistence type="predicted"/>
<organism evidence="2">
    <name type="scientific">Oryza brachyantha</name>
    <name type="common">malo sina</name>
    <dbReference type="NCBI Taxonomy" id="4533"/>
    <lineage>
        <taxon>Eukaryota</taxon>
        <taxon>Viridiplantae</taxon>
        <taxon>Streptophyta</taxon>
        <taxon>Embryophyta</taxon>
        <taxon>Tracheophyta</taxon>
        <taxon>Spermatophyta</taxon>
        <taxon>Magnoliopsida</taxon>
        <taxon>Liliopsida</taxon>
        <taxon>Poales</taxon>
        <taxon>Poaceae</taxon>
        <taxon>BOP clade</taxon>
        <taxon>Oryzoideae</taxon>
        <taxon>Oryzeae</taxon>
        <taxon>Oryzinae</taxon>
        <taxon>Oryza</taxon>
    </lineage>
</organism>
<reference evidence="2" key="1">
    <citation type="journal article" date="2013" name="Nat. Commun.">
        <title>Whole-genome sequencing of Oryza brachyantha reveals mechanisms underlying Oryza genome evolution.</title>
        <authorList>
            <person name="Chen J."/>
            <person name="Huang Q."/>
            <person name="Gao D."/>
            <person name="Wang J."/>
            <person name="Lang Y."/>
            <person name="Liu T."/>
            <person name="Li B."/>
            <person name="Bai Z."/>
            <person name="Luis Goicoechea J."/>
            <person name="Liang C."/>
            <person name="Chen C."/>
            <person name="Zhang W."/>
            <person name="Sun S."/>
            <person name="Liao Y."/>
            <person name="Zhang X."/>
            <person name="Yang L."/>
            <person name="Song C."/>
            <person name="Wang M."/>
            <person name="Shi J."/>
            <person name="Liu G."/>
            <person name="Liu J."/>
            <person name="Zhou H."/>
            <person name="Zhou W."/>
            <person name="Yu Q."/>
            <person name="An N."/>
            <person name="Chen Y."/>
            <person name="Cai Q."/>
            <person name="Wang B."/>
            <person name="Liu B."/>
            <person name="Min J."/>
            <person name="Huang Y."/>
            <person name="Wu H."/>
            <person name="Li Z."/>
            <person name="Zhang Y."/>
            <person name="Yin Y."/>
            <person name="Song W."/>
            <person name="Jiang J."/>
            <person name="Jackson S.A."/>
            <person name="Wing R.A."/>
            <person name="Wang J."/>
            <person name="Chen M."/>
        </authorList>
    </citation>
    <scope>NUCLEOTIDE SEQUENCE [LARGE SCALE GENOMIC DNA]</scope>
    <source>
        <strain evidence="2">cv. IRGC 101232</strain>
    </source>
</reference>
<reference evidence="2" key="2">
    <citation type="submission" date="2013-04" db="UniProtKB">
        <authorList>
            <consortium name="EnsemblPlants"/>
        </authorList>
    </citation>
    <scope>IDENTIFICATION</scope>
</reference>
<keyword evidence="1" id="KW-0472">Membrane</keyword>
<dbReference type="HOGENOM" id="CLU_2835247_0_0_1"/>
<keyword evidence="3" id="KW-1185">Reference proteome</keyword>
<dbReference type="AlphaFoldDB" id="J3M661"/>
<evidence type="ECO:0000313" key="3">
    <source>
        <dbReference type="Proteomes" id="UP000006038"/>
    </source>
</evidence>
<feature type="transmembrane region" description="Helical" evidence="1">
    <location>
        <begin position="40"/>
        <end position="63"/>
    </location>
</feature>
<sequence length="66" mass="7291">MEFWPFCTASTTAGRLLVPVTGNNDHEQIGNTVLLSPCGLLPAFSVTVLLSPYRLFFFMYACFLNG</sequence>
<dbReference type="Gramene" id="OB05G20850.1">
    <property type="protein sequence ID" value="OB05G20850.1"/>
    <property type="gene ID" value="OB05G20850"/>
</dbReference>
<dbReference type="Proteomes" id="UP000006038">
    <property type="component" value="Chromosome 5"/>
</dbReference>
<keyword evidence="1" id="KW-0812">Transmembrane</keyword>
<evidence type="ECO:0000313" key="2">
    <source>
        <dbReference type="EnsemblPlants" id="OB05G20850.1"/>
    </source>
</evidence>
<evidence type="ECO:0000256" key="1">
    <source>
        <dbReference type="SAM" id="Phobius"/>
    </source>
</evidence>
<accession>J3M661</accession>
<keyword evidence="1" id="KW-1133">Transmembrane helix</keyword>
<name>J3M661_ORYBR</name>
<dbReference type="EnsemblPlants" id="OB05G20850.1">
    <property type="protein sequence ID" value="OB05G20850.1"/>
    <property type="gene ID" value="OB05G20850"/>
</dbReference>